<feature type="transmembrane region" description="Helical" evidence="6">
    <location>
        <begin position="1766"/>
        <end position="1787"/>
    </location>
</feature>
<feature type="repeat" description="CSPG" evidence="4">
    <location>
        <begin position="909"/>
        <end position="1000"/>
    </location>
</feature>
<feature type="repeat" description="CSPG" evidence="4">
    <location>
        <begin position="1"/>
        <end position="69"/>
    </location>
</feature>
<dbReference type="EMBL" id="JARKIK010000046">
    <property type="protein sequence ID" value="KAK8735872.1"/>
    <property type="molecule type" value="Genomic_DNA"/>
</dbReference>
<keyword evidence="6" id="KW-0472">Membrane</keyword>
<keyword evidence="6" id="KW-0812">Transmembrane</keyword>
<keyword evidence="8" id="KW-1185">Reference proteome</keyword>
<feature type="repeat" description="CSPG" evidence="4">
    <location>
        <begin position="1384"/>
        <end position="1476"/>
    </location>
</feature>
<feature type="repeat" description="CSPG" evidence="4">
    <location>
        <begin position="674"/>
        <end position="765"/>
    </location>
</feature>
<dbReference type="Proteomes" id="UP001445076">
    <property type="component" value="Unassembled WGS sequence"/>
</dbReference>
<keyword evidence="3" id="KW-0325">Glycoprotein</keyword>
<dbReference type="GO" id="GO:0009653">
    <property type="term" value="P:anatomical structure morphogenesis"/>
    <property type="evidence" value="ECO:0007669"/>
    <property type="project" value="TreeGrafter"/>
</dbReference>
<feature type="repeat" description="CSPG" evidence="4">
    <location>
        <begin position="1251"/>
        <end position="1355"/>
    </location>
</feature>
<evidence type="ECO:0000313" key="8">
    <source>
        <dbReference type="Proteomes" id="UP001445076"/>
    </source>
</evidence>
<dbReference type="PANTHER" id="PTHR45739:SF12">
    <property type="entry name" value="CHONDROITIN SULFATE PROTEOGLYCAN 4-LIKE ISOFORM X2"/>
    <property type="match status" value="1"/>
</dbReference>
<feature type="region of interest" description="Disordered" evidence="5">
    <location>
        <begin position="1795"/>
        <end position="1823"/>
    </location>
</feature>
<name>A0AAW0WUM7_CHEQU</name>
<organism evidence="7 8">
    <name type="scientific">Cherax quadricarinatus</name>
    <name type="common">Australian red claw crayfish</name>
    <dbReference type="NCBI Taxonomy" id="27406"/>
    <lineage>
        <taxon>Eukaryota</taxon>
        <taxon>Metazoa</taxon>
        <taxon>Ecdysozoa</taxon>
        <taxon>Arthropoda</taxon>
        <taxon>Crustacea</taxon>
        <taxon>Multicrustacea</taxon>
        <taxon>Malacostraca</taxon>
        <taxon>Eumalacostraca</taxon>
        <taxon>Eucarida</taxon>
        <taxon>Decapoda</taxon>
        <taxon>Pleocyemata</taxon>
        <taxon>Astacidea</taxon>
        <taxon>Parastacoidea</taxon>
        <taxon>Parastacidae</taxon>
        <taxon>Cherax</taxon>
    </lineage>
</organism>
<evidence type="ECO:0008006" key="9">
    <source>
        <dbReference type="Google" id="ProtNLM"/>
    </source>
</evidence>
<feature type="non-terminal residue" evidence="7">
    <location>
        <position position="1"/>
    </location>
</feature>
<feature type="repeat" description="CSPG" evidence="4">
    <location>
        <begin position="212"/>
        <end position="306"/>
    </location>
</feature>
<feature type="compositionally biased region" description="Basic residues" evidence="5">
    <location>
        <begin position="1849"/>
        <end position="1859"/>
    </location>
</feature>
<accession>A0AAW0WUM7</accession>
<keyword evidence="6" id="KW-1133">Transmembrane helix</keyword>
<feature type="repeat" description="CSPG" evidence="4">
    <location>
        <begin position="1129"/>
        <end position="1225"/>
    </location>
</feature>
<feature type="region of interest" description="Disordered" evidence="5">
    <location>
        <begin position="1835"/>
        <end position="1865"/>
    </location>
</feature>
<feature type="repeat" description="CSPG" evidence="4">
    <location>
        <begin position="326"/>
        <end position="427"/>
    </location>
</feature>
<dbReference type="InterPro" id="IPR039005">
    <property type="entry name" value="CSPG_rpt"/>
</dbReference>
<comment type="caution">
    <text evidence="7">The sequence shown here is derived from an EMBL/GenBank/DDBJ whole genome shotgun (WGS) entry which is preliminary data.</text>
</comment>
<feature type="repeat" description="CSPG" evidence="4">
    <location>
        <begin position="787"/>
        <end position="891"/>
    </location>
</feature>
<dbReference type="PANTHER" id="PTHR45739">
    <property type="entry name" value="MATRIX PROTEIN, PUTATIVE-RELATED"/>
    <property type="match status" value="1"/>
</dbReference>
<evidence type="ECO:0000313" key="7">
    <source>
        <dbReference type="EMBL" id="KAK8735872.1"/>
    </source>
</evidence>
<feature type="repeat" description="CSPG" evidence="4">
    <location>
        <begin position="1022"/>
        <end position="1112"/>
    </location>
</feature>
<protein>
    <recommendedName>
        <fullName evidence="9">Chondroitin sulfate proteoglycan 4</fullName>
    </recommendedName>
</protein>
<reference evidence="7 8" key="1">
    <citation type="journal article" date="2024" name="BMC Genomics">
        <title>Genome assembly of redclaw crayfish (Cherax quadricarinatus) provides insights into its immune adaptation and hypoxia tolerance.</title>
        <authorList>
            <person name="Liu Z."/>
            <person name="Zheng J."/>
            <person name="Li H."/>
            <person name="Fang K."/>
            <person name="Wang S."/>
            <person name="He J."/>
            <person name="Zhou D."/>
            <person name="Weng S."/>
            <person name="Chi M."/>
            <person name="Gu Z."/>
            <person name="He J."/>
            <person name="Li F."/>
            <person name="Wang M."/>
        </authorList>
    </citation>
    <scope>NUCLEOTIDE SEQUENCE [LARGE SCALE GENOMIC DNA]</scope>
    <source>
        <strain evidence="7">ZL_2023a</strain>
    </source>
</reference>
<dbReference type="PROSITE" id="PS51854">
    <property type="entry name" value="CSPG"/>
    <property type="match status" value="12"/>
</dbReference>
<feature type="repeat" description="CSPG" evidence="4">
    <location>
        <begin position="102"/>
        <end position="195"/>
    </location>
</feature>
<feature type="repeat" description="CSPG" evidence="4">
    <location>
        <begin position="444"/>
        <end position="541"/>
    </location>
</feature>
<gene>
    <name evidence="7" type="ORF">OTU49_005358</name>
</gene>
<evidence type="ECO:0000256" key="4">
    <source>
        <dbReference type="PROSITE-ProRule" id="PRU01201"/>
    </source>
</evidence>
<dbReference type="Pfam" id="PF16184">
    <property type="entry name" value="Cadherin_3"/>
    <property type="match status" value="13"/>
</dbReference>
<evidence type="ECO:0000256" key="5">
    <source>
        <dbReference type="SAM" id="MobiDB-lite"/>
    </source>
</evidence>
<keyword evidence="2" id="KW-0677">Repeat</keyword>
<evidence type="ECO:0000256" key="2">
    <source>
        <dbReference type="ARBA" id="ARBA00022737"/>
    </source>
</evidence>
<keyword evidence="1" id="KW-0732">Signal</keyword>
<dbReference type="InterPro" id="IPR051561">
    <property type="entry name" value="FRAS1_ECM"/>
</dbReference>
<evidence type="ECO:0000256" key="3">
    <source>
        <dbReference type="ARBA" id="ARBA00023180"/>
    </source>
</evidence>
<evidence type="ECO:0000256" key="1">
    <source>
        <dbReference type="ARBA" id="ARBA00022729"/>
    </source>
</evidence>
<sequence>VLDYEKYGVRESGVLFHVITRPSRGRLDVQIWRRPEETIFTLLDLNNDRVTYVHDGSETTEDSIVLELELVTRSGYILPSYLQSRHRFVLPVRVIARNDAPTLQLPPGKVLRLAAGTTKTLTPEIITVVDSDSSPSKLRISVLNLKERDGGYVQNSKSPGMPIHSFTQEQLNQGVISYVHRGEHNTKIALKVSDGIETGEPTILRVAAFDLQVYLVNNTGLSIIHGSWALITSMNLSYTTNAPEQDLEIQFDITGLPRYGVVQRLRSNDRWQNVNQFSSRQLEKDKIRYKHISKEPNEDEFKFKISAGQHMFPTEYTFGISFVSVTVDVIRNAELLIDRIQESFISEGFLQSETKPDPTPGKDIIYQIISPPLYGSIFLSSGDLTQHKQLDKGSIFTQEDIAKGRIKYKLHRKSYSTLRDSFQFQVSSNGHSSDVHTFSIRHNPPPVDANIIVEHLDVQEGSREKITDKYLNIEVRGINNIIFNVTSCPRHGSINIIDESIILPDRINTTSFSSQEIKSGSVFYQHDNSETTKDRFHFVALAEDPEVDFQYVGIMHFQIIMINDNYPIRIMEKVLNVVTESERIVTSNDLLYIDPDLDTPSSQIQYTRQKIPNGDFFHVEDRFEPLYLFTQEDIDRRHIVFRHRGPSYGKAVITVTDGELSSMGILEIVASEPFIEIVNNSGIIVPRGQEVVISNYNLSVETNMNAWGSAIVFHVTSEPRFGRLVISGQSAASHQFTEADLQNGNLKYVSKGEPSFKDEFRFQTRIGDTTTDGIFEVKVYPESYWEPLVVLNNVALKVEEGSRVIIDQAALKIMHPNIAPSDITYVIVQRPQNGYLDVDLGQTTTSEYEDEASLLRPEVSVFDQALINEGRVQYVEVGTNVTNDHFVFDATNGISSLSRLIFKIEVIPKTIYLSAGRLEVDEGSQTIITASVVTVLTEYYTDKIAQYLVAVQPVAGQLELTSRPRVRVEAFTPLQLHQGLILYVHDGSERLYDTFSLVAVSGVRQSAPAVVTVSVRGINDEAPFVINNTGLTIWEGNSALISSSNLAVVDPDTSPENLTIRVATPDSGFLALSSNLTQPVSSFTQADVNEGRIFFIHTGGLSGMFRWEASDQVRDTGSHVFTIAAKELHLSLHHNKELWVFPMMQQPITPAVLLTHTNDYDPNRSVVYIVRQPPLLGQLLLEEAGVRIPVDNFTQRHINESRIVFEHSKPFSELSASDLFVFDVETPFAEPLKDQEFHVEVSVASPGGGGLERYLGLAPLVVAEGGQATLRPDNLNLSAVVEFIEGYPVAVGMERPSPRLVTTVTVIPAHGVFSLRKRNLTEGYTFTARDVEKGRVKYDHDHSDTLSDVLGFTVSLAGNGSSPDVLLFNGTLNVSVTPVNDQPFTLETAAPVLQVVHRQNAVITNESLLTTDPDNIPSEIVYELMSTPDHGQLVLAHNYSATVQSFSQHDVNTGRILYAHDGTNGSARFSFKVSDGKHKVKYSVFTIEVQPLTLELVNHSVIPLRQTTTVVYLSPHYLAAVTNGNHNHIFYNVTRPPRFGRLYLNDQVVHTFGQVNVDKGEVLYMQMELSEPADNFRVDIWTWEATVQDVEVRVVVLPLVESKRLIAAVGGRTRLSLEHLDASQLAITTGSNPVYKVKRRPRFGRIKKVSRRLRRSVRSHEVHEFTHEEIRAGLIYYIARNLNVKADEPLHDALHYVLQVPAPGVQPAEGTLHLTLVEAGAVIDEGAVPPRHLRPDLFPPSIRGSAESSTPGSGSFGLFLGIPKEYLIMMLAAVVVVVVIVVIIFVVQCATRRRPSDKTSDTGIDADVASLPPPLPSDSRPNSFMSDDLLELECRPPDLSLSPRPGQNHLHHHHHHHHNGGSGGLGLAAHLTDSEASWPHDASREVSPAVPQCKVTPLCTDTAARDPTYDPLLAGYPYGVDSQEAEEWGVYEKHQPRTTNPMLRKNQYWV</sequence>
<proteinExistence type="predicted"/>
<evidence type="ECO:0000256" key="6">
    <source>
        <dbReference type="SAM" id="Phobius"/>
    </source>
</evidence>